<sequence length="133" mass="14864">MATAPPNSYKSAEEPLETKSMQEFILFAKDMLSQKPSRQLIKVYLMGSAFAVLGTVIGLIEMVSHPFSSGEPMDAEMLLVMAKEQKTVASATQCKDKVPSKWEEQEQDMIQGMTFTKVCSQRSLSKRRHASRS</sequence>
<name>A0A3Q2YPC2_HIPCM</name>
<protein>
    <submittedName>
        <fullName evidence="2">G0/G1 switch protein 2-like</fullName>
    </submittedName>
</protein>
<dbReference type="GeneTree" id="ENSGT00940000171293"/>
<dbReference type="Proteomes" id="UP000264820">
    <property type="component" value="Unplaced"/>
</dbReference>
<dbReference type="PANTHER" id="PTHR15570">
    <property type="entry name" value="G0/G1 SWITCH PROTEIN 2"/>
    <property type="match status" value="1"/>
</dbReference>
<dbReference type="GeneID" id="109514495"/>
<organism evidence="2 3">
    <name type="scientific">Hippocampus comes</name>
    <name type="common">Tiger tail seahorse</name>
    <dbReference type="NCBI Taxonomy" id="109280"/>
    <lineage>
        <taxon>Eukaryota</taxon>
        <taxon>Metazoa</taxon>
        <taxon>Chordata</taxon>
        <taxon>Craniata</taxon>
        <taxon>Vertebrata</taxon>
        <taxon>Euteleostomi</taxon>
        <taxon>Actinopterygii</taxon>
        <taxon>Neopterygii</taxon>
        <taxon>Teleostei</taxon>
        <taxon>Neoteleostei</taxon>
        <taxon>Acanthomorphata</taxon>
        <taxon>Syngnathiaria</taxon>
        <taxon>Syngnathiformes</taxon>
        <taxon>Syngnathoidei</taxon>
        <taxon>Syngnathidae</taxon>
        <taxon>Hippocampus</taxon>
    </lineage>
</organism>
<dbReference type="Ensembl" id="ENSHCOT00000008347.1">
    <property type="protein sequence ID" value="ENSHCOP00000019588.1"/>
    <property type="gene ID" value="ENSHCOG00000005035.1"/>
</dbReference>
<evidence type="ECO:0000256" key="1">
    <source>
        <dbReference type="SAM" id="Phobius"/>
    </source>
</evidence>
<reference evidence="2" key="2">
    <citation type="submission" date="2025-09" db="UniProtKB">
        <authorList>
            <consortium name="Ensembl"/>
        </authorList>
    </citation>
    <scope>IDENTIFICATION</scope>
</reference>
<evidence type="ECO:0000313" key="2">
    <source>
        <dbReference type="Ensembl" id="ENSHCOP00000019588.1"/>
    </source>
</evidence>
<dbReference type="STRING" id="109280.ENSHCOP00000019588"/>
<keyword evidence="1" id="KW-0812">Transmembrane</keyword>
<reference evidence="2" key="1">
    <citation type="submission" date="2025-08" db="UniProtKB">
        <authorList>
            <consortium name="Ensembl"/>
        </authorList>
    </citation>
    <scope>IDENTIFICATION</scope>
</reference>
<keyword evidence="3" id="KW-1185">Reference proteome</keyword>
<accession>A0A3Q2YPC2</accession>
<dbReference type="PANTHER" id="PTHR15570:SF2">
    <property type="entry name" value="G0_G1 SWITCH PROTEIN 2"/>
    <property type="match status" value="1"/>
</dbReference>
<dbReference type="OrthoDB" id="9373743at2759"/>
<dbReference type="InterPro" id="IPR016821">
    <property type="entry name" value="G0S2"/>
</dbReference>
<keyword evidence="1" id="KW-0472">Membrane</keyword>
<evidence type="ECO:0000313" key="3">
    <source>
        <dbReference type="Proteomes" id="UP000264820"/>
    </source>
</evidence>
<dbReference type="RefSeq" id="XP_019723177.1">
    <property type="nucleotide sequence ID" value="XM_019867618.1"/>
</dbReference>
<dbReference type="Pfam" id="PF15103">
    <property type="entry name" value="G0-G1_switch_2"/>
    <property type="match status" value="1"/>
</dbReference>
<proteinExistence type="predicted"/>
<feature type="transmembrane region" description="Helical" evidence="1">
    <location>
        <begin position="43"/>
        <end position="63"/>
    </location>
</feature>
<dbReference type="KEGG" id="hcq:109514495"/>
<keyword evidence="1" id="KW-1133">Transmembrane helix</keyword>
<dbReference type="AlphaFoldDB" id="A0A3Q2YPC2"/>